<evidence type="ECO:0000256" key="5">
    <source>
        <dbReference type="ARBA" id="ARBA00023015"/>
    </source>
</evidence>
<dbReference type="InterPro" id="IPR008332">
    <property type="entry name" value="MethylG_MeTrfase_N"/>
</dbReference>
<dbReference type="SUPFAM" id="SSF46767">
    <property type="entry name" value="Methylated DNA-protein cysteine methyltransferase, C-terminal domain"/>
    <property type="match status" value="1"/>
</dbReference>
<accession>A0ABM6CS69</accession>
<evidence type="ECO:0000256" key="3">
    <source>
        <dbReference type="ARBA" id="ARBA00022679"/>
    </source>
</evidence>
<sequence length="292" mass="31551">MTANPTTARAMNPPSPPAHPHAALVEQACRAMESGQAADLATLAGQAGMSRFHFHRVFKAVTGITPKAYANAVRASRARQQLDQKRKVTDAIYEAGFNSSGRFYECVPDMLGMTPTEFRRRGAGLRIRFAVAQCSLGALLVAATDKGVCQIALHDDPQALVRNLQDRFAQASLVGADEEFERWVAQVVGYVENPATGLSLPLDVRGTAFQQRVWEALRQIPLGSTASYSDIARRIGAPAAVRAVARACATNELALAIPCHRVVRTDGSAGGYRWGVARKLELLAREEQAGKR</sequence>
<evidence type="ECO:0000259" key="11">
    <source>
        <dbReference type="PROSITE" id="PS01124"/>
    </source>
</evidence>
<evidence type="ECO:0000256" key="4">
    <source>
        <dbReference type="ARBA" id="ARBA00022763"/>
    </source>
</evidence>
<dbReference type="Gene3D" id="3.30.160.70">
    <property type="entry name" value="Methylated DNA-protein cysteine methyltransferase domain"/>
    <property type="match status" value="1"/>
</dbReference>
<evidence type="ECO:0000313" key="13">
    <source>
        <dbReference type="Proteomes" id="UP000091897"/>
    </source>
</evidence>
<dbReference type="EMBL" id="CP016170">
    <property type="protein sequence ID" value="ANN66863.1"/>
    <property type="molecule type" value="Genomic_DNA"/>
</dbReference>
<dbReference type="PROSITE" id="PS00374">
    <property type="entry name" value="MGMT"/>
    <property type="match status" value="1"/>
</dbReference>
<name>A0ABM6CS69_9BORD</name>
<dbReference type="PROSITE" id="PS01124">
    <property type="entry name" value="HTH_ARAC_FAMILY_2"/>
    <property type="match status" value="1"/>
</dbReference>
<evidence type="ECO:0000256" key="8">
    <source>
        <dbReference type="ARBA" id="ARBA00023204"/>
    </source>
</evidence>
<reference evidence="12 13" key="1">
    <citation type="submission" date="2016-06" db="EMBL/GenBank/DDBJ databases">
        <title>Complete genome sequences of Bordetella bronchialis and Bordetella flabilis.</title>
        <authorList>
            <person name="LiPuma J.J."/>
            <person name="Spilker T."/>
        </authorList>
    </citation>
    <scope>NUCLEOTIDE SEQUENCE [LARGE SCALE GENOMIC DNA]</scope>
    <source>
        <strain evidence="12 13">AU3182</strain>
    </source>
</reference>
<dbReference type="InterPro" id="IPR036388">
    <property type="entry name" value="WH-like_DNA-bd_sf"/>
</dbReference>
<dbReference type="InterPro" id="IPR001497">
    <property type="entry name" value="MethylDNA_cys_MeTrfase_AS"/>
</dbReference>
<organism evidence="12 13">
    <name type="scientific">Bordetella bronchialis</name>
    <dbReference type="NCBI Taxonomy" id="463025"/>
    <lineage>
        <taxon>Bacteria</taxon>
        <taxon>Pseudomonadati</taxon>
        <taxon>Pseudomonadota</taxon>
        <taxon>Betaproteobacteria</taxon>
        <taxon>Burkholderiales</taxon>
        <taxon>Alcaligenaceae</taxon>
        <taxon>Bordetella</taxon>
    </lineage>
</organism>
<dbReference type="Gene3D" id="1.10.10.60">
    <property type="entry name" value="Homeodomain-like"/>
    <property type="match status" value="2"/>
</dbReference>
<proteinExistence type="predicted"/>
<keyword evidence="2" id="KW-0489">Methyltransferase</keyword>
<keyword evidence="8" id="KW-0234">DNA repair</keyword>
<comment type="catalytic activity">
    <reaction evidence="1">
        <text>a 4-O-methyl-thymidine in DNA + L-cysteinyl-[protein] = a thymidine in DNA + S-methyl-L-cysteinyl-[protein]</text>
        <dbReference type="Rhea" id="RHEA:53428"/>
        <dbReference type="Rhea" id="RHEA-COMP:10131"/>
        <dbReference type="Rhea" id="RHEA-COMP:10132"/>
        <dbReference type="Rhea" id="RHEA-COMP:13555"/>
        <dbReference type="Rhea" id="RHEA-COMP:13556"/>
        <dbReference type="ChEBI" id="CHEBI:29950"/>
        <dbReference type="ChEBI" id="CHEBI:82612"/>
        <dbReference type="ChEBI" id="CHEBI:137386"/>
        <dbReference type="ChEBI" id="CHEBI:137387"/>
        <dbReference type="EC" id="2.1.1.63"/>
    </reaction>
</comment>
<dbReference type="Proteomes" id="UP000091897">
    <property type="component" value="Chromosome"/>
</dbReference>
<evidence type="ECO:0000256" key="9">
    <source>
        <dbReference type="ARBA" id="ARBA00049348"/>
    </source>
</evidence>
<keyword evidence="4" id="KW-0227">DNA damage</keyword>
<feature type="domain" description="HTH araC/xylS-type" evidence="11">
    <location>
        <begin position="40"/>
        <end position="121"/>
    </location>
</feature>
<feature type="region of interest" description="Disordered" evidence="10">
    <location>
        <begin position="1"/>
        <end position="20"/>
    </location>
</feature>
<evidence type="ECO:0000256" key="7">
    <source>
        <dbReference type="ARBA" id="ARBA00023163"/>
    </source>
</evidence>
<dbReference type="PROSITE" id="PS00041">
    <property type="entry name" value="HTH_ARAC_FAMILY_1"/>
    <property type="match status" value="1"/>
</dbReference>
<protein>
    <recommendedName>
        <fullName evidence="11">HTH araC/xylS-type domain-containing protein</fullName>
    </recommendedName>
</protein>
<dbReference type="PANTHER" id="PTHR10815:SF14">
    <property type="entry name" value="BIFUNCTIONAL TRANSCRIPTIONAL ACTIVATOR_DNA REPAIR ENZYME ADA"/>
    <property type="match status" value="1"/>
</dbReference>
<dbReference type="InterPro" id="IPR018062">
    <property type="entry name" value="HTH_AraC-typ_CS"/>
</dbReference>
<dbReference type="Gene3D" id="1.10.10.10">
    <property type="entry name" value="Winged helix-like DNA-binding domain superfamily/Winged helix DNA-binding domain"/>
    <property type="match status" value="1"/>
</dbReference>
<dbReference type="SUPFAM" id="SSF46689">
    <property type="entry name" value="Homeodomain-like"/>
    <property type="match status" value="2"/>
</dbReference>
<dbReference type="SMART" id="SM00342">
    <property type="entry name" value="HTH_ARAC"/>
    <property type="match status" value="1"/>
</dbReference>
<comment type="catalytic activity">
    <reaction evidence="9">
        <text>a 6-O-methyl-2'-deoxyguanosine in DNA + L-cysteinyl-[protein] = S-methyl-L-cysteinyl-[protein] + a 2'-deoxyguanosine in DNA</text>
        <dbReference type="Rhea" id="RHEA:24000"/>
        <dbReference type="Rhea" id="RHEA-COMP:10131"/>
        <dbReference type="Rhea" id="RHEA-COMP:10132"/>
        <dbReference type="Rhea" id="RHEA-COMP:11367"/>
        <dbReference type="Rhea" id="RHEA-COMP:11368"/>
        <dbReference type="ChEBI" id="CHEBI:29950"/>
        <dbReference type="ChEBI" id="CHEBI:82612"/>
        <dbReference type="ChEBI" id="CHEBI:85445"/>
        <dbReference type="ChEBI" id="CHEBI:85448"/>
        <dbReference type="EC" id="2.1.1.63"/>
    </reaction>
</comment>
<keyword evidence="7" id="KW-0804">Transcription</keyword>
<dbReference type="NCBIfam" id="TIGR00589">
    <property type="entry name" value="ogt"/>
    <property type="match status" value="1"/>
</dbReference>
<keyword evidence="6" id="KW-0238">DNA-binding</keyword>
<dbReference type="Pfam" id="PF02870">
    <property type="entry name" value="Methyltransf_1N"/>
    <property type="match status" value="1"/>
</dbReference>
<dbReference type="Pfam" id="PF01035">
    <property type="entry name" value="DNA_binding_1"/>
    <property type="match status" value="1"/>
</dbReference>
<keyword evidence="3" id="KW-0808">Transferase</keyword>
<dbReference type="InterPro" id="IPR009057">
    <property type="entry name" value="Homeodomain-like_sf"/>
</dbReference>
<dbReference type="SUPFAM" id="SSF53155">
    <property type="entry name" value="Methylated DNA-protein cysteine methyltransferase domain"/>
    <property type="match status" value="1"/>
</dbReference>
<gene>
    <name evidence="12" type="ORF">BAU06_11700</name>
</gene>
<dbReference type="InterPro" id="IPR036631">
    <property type="entry name" value="MGMT_N_sf"/>
</dbReference>
<dbReference type="InterPro" id="IPR014048">
    <property type="entry name" value="MethylDNA_cys_MeTrfase_DNA-bd"/>
</dbReference>
<dbReference type="Pfam" id="PF12833">
    <property type="entry name" value="HTH_18"/>
    <property type="match status" value="1"/>
</dbReference>
<dbReference type="CDD" id="cd06445">
    <property type="entry name" value="ATase"/>
    <property type="match status" value="1"/>
</dbReference>
<dbReference type="PANTHER" id="PTHR10815">
    <property type="entry name" value="METHYLATED-DNA--PROTEIN-CYSTEINE METHYLTRANSFERASE"/>
    <property type="match status" value="1"/>
</dbReference>
<evidence type="ECO:0000256" key="1">
    <source>
        <dbReference type="ARBA" id="ARBA00001286"/>
    </source>
</evidence>
<evidence type="ECO:0000256" key="10">
    <source>
        <dbReference type="SAM" id="MobiDB-lite"/>
    </source>
</evidence>
<dbReference type="InterPro" id="IPR018060">
    <property type="entry name" value="HTH_AraC"/>
</dbReference>
<dbReference type="InterPro" id="IPR036217">
    <property type="entry name" value="MethylDNA_cys_MeTrfase_DNAb"/>
</dbReference>
<evidence type="ECO:0000313" key="12">
    <source>
        <dbReference type="EMBL" id="ANN66863.1"/>
    </source>
</evidence>
<evidence type="ECO:0000256" key="6">
    <source>
        <dbReference type="ARBA" id="ARBA00023125"/>
    </source>
</evidence>
<keyword evidence="5" id="KW-0805">Transcription regulation</keyword>
<evidence type="ECO:0000256" key="2">
    <source>
        <dbReference type="ARBA" id="ARBA00022603"/>
    </source>
</evidence>
<keyword evidence="13" id="KW-1185">Reference proteome</keyword>